<feature type="transmembrane region" description="Helical" evidence="1">
    <location>
        <begin position="21"/>
        <end position="38"/>
    </location>
</feature>
<reference evidence="2" key="2">
    <citation type="journal article" date="2021" name="Syst. Appl. Microbiol.">
        <title>Roseomonas hellenica sp. nov., isolated from roots of wild-growing Alkanna tinctoria.</title>
        <authorList>
            <person name="Rat A."/>
            <person name="Naranjo H.D."/>
            <person name="Lebbe L."/>
            <person name="Cnockaert M."/>
            <person name="Krigas N."/>
            <person name="Grigoriadou K."/>
            <person name="Maloupa E."/>
            <person name="Willems A."/>
        </authorList>
    </citation>
    <scope>NUCLEOTIDE SEQUENCE</scope>
    <source>
        <strain evidence="2">LMG 31228</strain>
    </source>
</reference>
<gene>
    <name evidence="2" type="ORF">GXW74_20650</name>
</gene>
<protein>
    <submittedName>
        <fullName evidence="2">Uncharacterized protein</fullName>
    </submittedName>
</protein>
<keyword evidence="1" id="KW-0812">Transmembrane</keyword>
<organism evidence="2 3">
    <name type="scientific">Neoroseomonas eburnea</name>
    <dbReference type="NCBI Taxonomy" id="1346889"/>
    <lineage>
        <taxon>Bacteria</taxon>
        <taxon>Pseudomonadati</taxon>
        <taxon>Pseudomonadota</taxon>
        <taxon>Alphaproteobacteria</taxon>
        <taxon>Acetobacterales</taxon>
        <taxon>Acetobacteraceae</taxon>
        <taxon>Neoroseomonas</taxon>
    </lineage>
</organism>
<evidence type="ECO:0000256" key="1">
    <source>
        <dbReference type="SAM" id="Phobius"/>
    </source>
</evidence>
<dbReference type="RefSeq" id="WP_211848450.1">
    <property type="nucleotide sequence ID" value="NZ_JAAEDL010000024.1"/>
</dbReference>
<accession>A0A9X9XGS8</accession>
<name>A0A9X9XGS8_9PROT</name>
<reference evidence="2" key="1">
    <citation type="submission" date="2020-01" db="EMBL/GenBank/DDBJ databases">
        <authorList>
            <person name="Rat A."/>
        </authorList>
    </citation>
    <scope>NUCLEOTIDE SEQUENCE</scope>
    <source>
        <strain evidence="2">LMG 31228</strain>
    </source>
</reference>
<comment type="caution">
    <text evidence="2">The sequence shown here is derived from an EMBL/GenBank/DDBJ whole genome shotgun (WGS) entry which is preliminary data.</text>
</comment>
<dbReference type="Proteomes" id="UP001138709">
    <property type="component" value="Unassembled WGS sequence"/>
</dbReference>
<keyword evidence="3" id="KW-1185">Reference proteome</keyword>
<evidence type="ECO:0000313" key="2">
    <source>
        <dbReference type="EMBL" id="MBR0682914.1"/>
    </source>
</evidence>
<proteinExistence type="predicted"/>
<dbReference type="EMBL" id="JAAEDL010000024">
    <property type="protein sequence ID" value="MBR0682914.1"/>
    <property type="molecule type" value="Genomic_DNA"/>
</dbReference>
<sequence>MSWALVLAGTPQWPDHAHGRVLALTVVIGLGYTVYSEWLNVEVRGSWAYADAMPRLPMLGTGLAPVLQWALLPPLAMIAARRALGARAAR</sequence>
<keyword evidence="1" id="KW-0472">Membrane</keyword>
<keyword evidence="1" id="KW-1133">Transmembrane helix</keyword>
<evidence type="ECO:0000313" key="3">
    <source>
        <dbReference type="Proteomes" id="UP001138709"/>
    </source>
</evidence>
<dbReference type="AlphaFoldDB" id="A0A9X9XGS8"/>
<feature type="transmembrane region" description="Helical" evidence="1">
    <location>
        <begin position="58"/>
        <end position="80"/>
    </location>
</feature>